<evidence type="ECO:0000313" key="3">
    <source>
        <dbReference type="EMBL" id="MUG45772.1"/>
    </source>
</evidence>
<accession>A0A7X2Z1I2</accession>
<dbReference type="AlphaFoldDB" id="A0A7X2Z1I2"/>
<dbReference type="Gene3D" id="3.10.180.10">
    <property type="entry name" value="2,3-Dihydroxybiphenyl 1,2-Dioxygenase, domain 1"/>
    <property type="match status" value="2"/>
</dbReference>
<dbReference type="EMBL" id="WNZW01000003">
    <property type="protein sequence ID" value="MUG45772.1"/>
    <property type="molecule type" value="Genomic_DNA"/>
</dbReference>
<dbReference type="InterPro" id="IPR029068">
    <property type="entry name" value="Glyas_Bleomycin-R_OHBP_Dase"/>
</dbReference>
<protein>
    <submittedName>
        <fullName evidence="3">Glyoxalase</fullName>
    </submittedName>
</protein>
<dbReference type="RefSeq" id="WP_155611162.1">
    <property type="nucleotide sequence ID" value="NZ_WNZW01000003.1"/>
</dbReference>
<dbReference type="PROSITE" id="PS00934">
    <property type="entry name" value="GLYOXALASE_I_1"/>
    <property type="match status" value="1"/>
</dbReference>
<organism evidence="3 4">
    <name type="scientific">Paenibacillus woosongensis</name>
    <dbReference type="NCBI Taxonomy" id="307580"/>
    <lineage>
        <taxon>Bacteria</taxon>
        <taxon>Bacillati</taxon>
        <taxon>Bacillota</taxon>
        <taxon>Bacilli</taxon>
        <taxon>Bacillales</taxon>
        <taxon>Paenibacillaceae</taxon>
        <taxon>Paenibacillus</taxon>
    </lineage>
</organism>
<name>A0A7X2Z1I2_9BACL</name>
<dbReference type="SUPFAM" id="SSF54593">
    <property type="entry name" value="Glyoxalase/Bleomycin resistance protein/Dihydroxybiphenyl dioxygenase"/>
    <property type="match status" value="2"/>
</dbReference>
<dbReference type="InterPro" id="IPR018146">
    <property type="entry name" value="Glyoxalase_1_CS"/>
</dbReference>
<keyword evidence="1" id="KW-0479">Metal-binding</keyword>
<dbReference type="OrthoDB" id="9792626at2"/>
<dbReference type="InterPro" id="IPR004360">
    <property type="entry name" value="Glyas_Fos-R_dOase_dom"/>
</dbReference>
<dbReference type="Pfam" id="PF00903">
    <property type="entry name" value="Glyoxalase"/>
    <property type="match status" value="2"/>
</dbReference>
<evidence type="ECO:0000256" key="1">
    <source>
        <dbReference type="ARBA" id="ARBA00022723"/>
    </source>
</evidence>
<dbReference type="CDD" id="cd07255">
    <property type="entry name" value="VOC_BsCatE_like_N"/>
    <property type="match status" value="1"/>
</dbReference>
<dbReference type="Proteomes" id="UP000447876">
    <property type="component" value="Unassembled WGS sequence"/>
</dbReference>
<gene>
    <name evidence="3" type="ORF">GNP95_12300</name>
</gene>
<evidence type="ECO:0000259" key="2">
    <source>
        <dbReference type="PROSITE" id="PS51819"/>
    </source>
</evidence>
<sequence length="285" mass="31037">MAQIIHPQAEIGLVRLKVQNLERSIAFYKEVIGLKLLKQEGNVAELGTDGRHALVVLEANDSYRISASRSSGLYHFAILLPDRVSLGLALRNLAKHNVSVGQGDHLVSEALYLNDPDNNGIEIYADRPRETWQRSANGEYVMTTDPVDIEGLLHISEQARWQGLPAETVIGHVHFHVGDLRQAKHFYCDVLGFEVTAHYGSAALFISAGGYHHHIGLNTWAGAGAPPAAADATGLAYYTVTLPHQQALAEVEARIIEAGLAFARVENAITVNDPFGIQTQLIVKG</sequence>
<feature type="domain" description="VOC" evidence="2">
    <location>
        <begin position="10"/>
        <end position="126"/>
    </location>
</feature>
<proteinExistence type="predicted"/>
<dbReference type="GO" id="GO:0046872">
    <property type="term" value="F:metal ion binding"/>
    <property type="evidence" value="ECO:0007669"/>
    <property type="project" value="UniProtKB-KW"/>
</dbReference>
<feature type="domain" description="VOC" evidence="2">
    <location>
        <begin position="169"/>
        <end position="284"/>
    </location>
</feature>
<dbReference type="PROSITE" id="PS51819">
    <property type="entry name" value="VOC"/>
    <property type="match status" value="2"/>
</dbReference>
<dbReference type="PANTHER" id="PTHR43279:SF1">
    <property type="entry name" value="CATECHOL-2,3-DIOXYGENASE"/>
    <property type="match status" value="1"/>
</dbReference>
<evidence type="ECO:0000313" key="4">
    <source>
        <dbReference type="Proteomes" id="UP000447876"/>
    </source>
</evidence>
<dbReference type="InterPro" id="IPR037523">
    <property type="entry name" value="VOC_core"/>
</dbReference>
<dbReference type="GO" id="GO:0004462">
    <property type="term" value="F:lactoylglutathione lyase activity"/>
    <property type="evidence" value="ECO:0007669"/>
    <property type="project" value="InterPro"/>
</dbReference>
<comment type="caution">
    <text evidence="3">The sequence shown here is derived from an EMBL/GenBank/DDBJ whole genome shotgun (WGS) entry which is preliminary data.</text>
</comment>
<dbReference type="CDD" id="cd16359">
    <property type="entry name" value="VOC_BsCatE_like_C"/>
    <property type="match status" value="1"/>
</dbReference>
<dbReference type="PANTHER" id="PTHR43279">
    <property type="entry name" value="CATECHOL-2,3-DIOXYGENASE"/>
    <property type="match status" value="1"/>
</dbReference>
<reference evidence="3 4" key="1">
    <citation type="submission" date="2019-11" db="EMBL/GenBank/DDBJ databases">
        <title>Draft genome sequences of five Paenibacillus species of dairy origin.</title>
        <authorList>
            <person name="Olajide A.M."/>
            <person name="Chen S."/>
            <person name="Lapointe G."/>
        </authorList>
    </citation>
    <scope>NUCLEOTIDE SEQUENCE [LARGE SCALE GENOMIC DNA]</scope>
    <source>
        <strain evidence="3 4">12CR55</strain>
    </source>
</reference>